<sequence>MGAVRRLTPPWLRRTHGARVTEGMADALDHLVERAVHGVKLRFPGAPPRPIDEGALALTGRERRIRRGPREPAARYAARLLTWWDAHRTRGGPYALLEQMRAYFLDSLRVRMDVVYHSGTRRWMDEDGAITRDAITWNADGSDHWARIWIFLYVDDALVEDELVTHDGEGLVTHDGEELVALSGSLIVGGTVSDENAEEIVAVPREWSAAHVERTTVVLLYGAARLWNYAQPVPSWAAWGASGATWGGPTPVLLTIEG</sequence>
<gene>
    <name evidence="1" type="ORF">DB32_003235</name>
</gene>
<organism evidence="1 2">
    <name type="scientific">Sandaracinus amylolyticus</name>
    <dbReference type="NCBI Taxonomy" id="927083"/>
    <lineage>
        <taxon>Bacteria</taxon>
        <taxon>Pseudomonadati</taxon>
        <taxon>Myxococcota</taxon>
        <taxon>Polyangia</taxon>
        <taxon>Polyangiales</taxon>
        <taxon>Sandaracinaceae</taxon>
        <taxon>Sandaracinus</taxon>
    </lineage>
</organism>
<proteinExistence type="predicted"/>
<accession>A0A0F6W2Z9</accession>
<dbReference type="STRING" id="927083.DB32_003235"/>
<dbReference type="KEGG" id="samy:DB32_003235"/>
<evidence type="ECO:0000313" key="1">
    <source>
        <dbReference type="EMBL" id="AKF06086.1"/>
    </source>
</evidence>
<evidence type="ECO:0000313" key="2">
    <source>
        <dbReference type="Proteomes" id="UP000034883"/>
    </source>
</evidence>
<name>A0A0F6W2Z9_9BACT</name>
<dbReference type="AlphaFoldDB" id="A0A0F6W2Z9"/>
<protein>
    <submittedName>
        <fullName evidence="1">Uncharacterized protein</fullName>
    </submittedName>
</protein>
<keyword evidence="2" id="KW-1185">Reference proteome</keyword>
<dbReference type="Proteomes" id="UP000034883">
    <property type="component" value="Chromosome"/>
</dbReference>
<dbReference type="EMBL" id="CP011125">
    <property type="protein sequence ID" value="AKF06086.1"/>
    <property type="molecule type" value="Genomic_DNA"/>
</dbReference>
<reference evidence="1 2" key="1">
    <citation type="submission" date="2015-03" db="EMBL/GenBank/DDBJ databases">
        <title>Genome assembly of Sandaracinus amylolyticus DSM 53668.</title>
        <authorList>
            <person name="Sharma G."/>
            <person name="Subramanian S."/>
        </authorList>
    </citation>
    <scope>NUCLEOTIDE SEQUENCE [LARGE SCALE GENOMIC DNA]</scope>
    <source>
        <strain evidence="1 2">DSM 53668</strain>
    </source>
</reference>